<organism evidence="1 2">
    <name type="scientific">Metabacillus halosaccharovorans</name>
    <dbReference type="NCBI Taxonomy" id="930124"/>
    <lineage>
        <taxon>Bacteria</taxon>
        <taxon>Bacillati</taxon>
        <taxon>Bacillota</taxon>
        <taxon>Bacilli</taxon>
        <taxon>Bacillales</taxon>
        <taxon>Bacillaceae</taxon>
        <taxon>Metabacillus</taxon>
    </lineage>
</organism>
<evidence type="ECO:0000313" key="2">
    <source>
        <dbReference type="Proteomes" id="UP001526147"/>
    </source>
</evidence>
<name>A0ABT3DGQ2_9BACI</name>
<dbReference type="Pfam" id="PF13814">
    <property type="entry name" value="Replic_Relax"/>
    <property type="match status" value="1"/>
</dbReference>
<reference evidence="1 2" key="1">
    <citation type="submission" date="2022-10" db="EMBL/GenBank/DDBJ databases">
        <title>Draft genome assembly of moderately radiation resistant bacterium Metabacillus halosaccharovorans.</title>
        <authorList>
            <person name="Pal S."/>
            <person name="Gopinathan A."/>
        </authorList>
    </citation>
    <scope>NUCLEOTIDE SEQUENCE [LARGE SCALE GENOMIC DNA]</scope>
    <source>
        <strain evidence="1 2">VITHBRA001</strain>
    </source>
</reference>
<comment type="caution">
    <text evidence="1">The sequence shown here is derived from an EMBL/GenBank/DDBJ whole genome shotgun (WGS) entry which is preliminary data.</text>
</comment>
<protein>
    <submittedName>
        <fullName evidence="1">Replication-relaxation family protein</fullName>
    </submittedName>
</protein>
<dbReference type="InterPro" id="IPR025855">
    <property type="entry name" value="Replic_Relax"/>
</dbReference>
<evidence type="ECO:0000313" key="1">
    <source>
        <dbReference type="EMBL" id="MCV9886222.1"/>
    </source>
</evidence>
<keyword evidence="2" id="KW-1185">Reference proteome</keyword>
<accession>A0ABT3DGQ2</accession>
<dbReference type="Proteomes" id="UP001526147">
    <property type="component" value="Unassembled WGS sequence"/>
</dbReference>
<gene>
    <name evidence="1" type="ORF">OIH86_11180</name>
</gene>
<sequence length="198" mass="23431">MQRLAKKQQREENILLSLKKLSYLSRSQLQVLHDLGSVRNASRVMKDLSDYVSCFRDGENIYYLNKAGRERVNSKKVFKKTTQARHYLMRNSIFIAYGSPATWKNEIKMGFKEIKNVSIVCDAMFTQGKTYYIIEVDHTQKMTKNRAKVEKYRKLIEYGLFEKPPKFIWITTTELRRKQLLELCKGLDVQVFTVKDFH</sequence>
<dbReference type="EMBL" id="JAOYEY010000036">
    <property type="protein sequence ID" value="MCV9886222.1"/>
    <property type="molecule type" value="Genomic_DNA"/>
</dbReference>
<proteinExistence type="predicted"/>
<dbReference type="RefSeq" id="WP_264142851.1">
    <property type="nucleotide sequence ID" value="NZ_JAOYEY010000036.1"/>
</dbReference>